<dbReference type="RefSeq" id="WP_345255225.1">
    <property type="nucleotide sequence ID" value="NZ_BAABGY010000007.1"/>
</dbReference>
<sequence length="103" mass="11893">MQKQEFKEQVFILPLKHKIVRDLKIVEETIGELHIGFVGYFDPSASPIDVYERYSVDLESVAWNGADVKDLLAYTEKLDDIEEATIRHFARQHDASLTQTITQ</sequence>
<protein>
    <submittedName>
        <fullName evidence="1">Uncharacterized protein</fullName>
    </submittedName>
</protein>
<organism evidence="1 2">
    <name type="scientific">Flaviaesturariibacter amylovorans</name>
    <dbReference type="NCBI Taxonomy" id="1084520"/>
    <lineage>
        <taxon>Bacteria</taxon>
        <taxon>Pseudomonadati</taxon>
        <taxon>Bacteroidota</taxon>
        <taxon>Chitinophagia</taxon>
        <taxon>Chitinophagales</taxon>
        <taxon>Chitinophagaceae</taxon>
        <taxon>Flaviaestuariibacter</taxon>
    </lineage>
</organism>
<comment type="caution">
    <text evidence="1">The sequence shown here is derived from an EMBL/GenBank/DDBJ whole genome shotgun (WGS) entry which is preliminary data.</text>
</comment>
<dbReference type="EMBL" id="BAABGY010000007">
    <property type="protein sequence ID" value="GAA4328279.1"/>
    <property type="molecule type" value="Genomic_DNA"/>
</dbReference>
<evidence type="ECO:0000313" key="1">
    <source>
        <dbReference type="EMBL" id="GAA4328279.1"/>
    </source>
</evidence>
<accession>A0ABP8GQ47</accession>
<reference evidence="2" key="1">
    <citation type="journal article" date="2019" name="Int. J. Syst. Evol. Microbiol.">
        <title>The Global Catalogue of Microorganisms (GCM) 10K type strain sequencing project: providing services to taxonomists for standard genome sequencing and annotation.</title>
        <authorList>
            <consortium name="The Broad Institute Genomics Platform"/>
            <consortium name="The Broad Institute Genome Sequencing Center for Infectious Disease"/>
            <person name="Wu L."/>
            <person name="Ma J."/>
        </authorList>
    </citation>
    <scope>NUCLEOTIDE SEQUENCE [LARGE SCALE GENOMIC DNA]</scope>
    <source>
        <strain evidence="2">JCM 17919</strain>
    </source>
</reference>
<keyword evidence="2" id="KW-1185">Reference proteome</keyword>
<dbReference type="Proteomes" id="UP001501725">
    <property type="component" value="Unassembled WGS sequence"/>
</dbReference>
<proteinExistence type="predicted"/>
<gene>
    <name evidence="1" type="ORF">GCM10023184_18070</name>
</gene>
<evidence type="ECO:0000313" key="2">
    <source>
        <dbReference type="Proteomes" id="UP001501725"/>
    </source>
</evidence>
<name>A0ABP8GQ47_9BACT</name>